<evidence type="ECO:0000313" key="3">
    <source>
        <dbReference type="Proteomes" id="UP001597549"/>
    </source>
</evidence>
<sequence length="54" mass="5967">MNKSTIIGIAFLLIATLLHFYYENDITDFLSGFFIGGGVVLLLSSIIKSKNKND</sequence>
<keyword evidence="1" id="KW-0812">Transmembrane</keyword>
<keyword evidence="1" id="KW-0472">Membrane</keyword>
<accession>A0ABW5ZCU7</accession>
<gene>
    <name evidence="2" type="ORF">ACFSX9_15605</name>
</gene>
<dbReference type="EMBL" id="JBHUOL010000023">
    <property type="protein sequence ID" value="MFD2910156.1"/>
    <property type="molecule type" value="Genomic_DNA"/>
</dbReference>
<keyword evidence="1" id="KW-1133">Transmembrane helix</keyword>
<feature type="transmembrane region" description="Helical" evidence="1">
    <location>
        <begin position="6"/>
        <end position="22"/>
    </location>
</feature>
<name>A0ABW5ZCU7_9FLAO</name>
<dbReference type="RefSeq" id="WP_379809372.1">
    <property type="nucleotide sequence ID" value="NZ_JBHUOL010000023.1"/>
</dbReference>
<organism evidence="2 3">
    <name type="scientific">Flavobacterium ardleyense</name>
    <dbReference type="NCBI Taxonomy" id="2038737"/>
    <lineage>
        <taxon>Bacteria</taxon>
        <taxon>Pseudomonadati</taxon>
        <taxon>Bacteroidota</taxon>
        <taxon>Flavobacteriia</taxon>
        <taxon>Flavobacteriales</taxon>
        <taxon>Flavobacteriaceae</taxon>
        <taxon>Flavobacterium</taxon>
    </lineage>
</organism>
<proteinExistence type="predicted"/>
<keyword evidence="3" id="KW-1185">Reference proteome</keyword>
<evidence type="ECO:0000313" key="2">
    <source>
        <dbReference type="EMBL" id="MFD2910156.1"/>
    </source>
</evidence>
<feature type="transmembrane region" description="Helical" evidence="1">
    <location>
        <begin position="29"/>
        <end position="47"/>
    </location>
</feature>
<reference evidence="3" key="1">
    <citation type="journal article" date="2019" name="Int. J. Syst. Evol. Microbiol.">
        <title>The Global Catalogue of Microorganisms (GCM) 10K type strain sequencing project: providing services to taxonomists for standard genome sequencing and annotation.</title>
        <authorList>
            <consortium name="The Broad Institute Genomics Platform"/>
            <consortium name="The Broad Institute Genome Sequencing Center for Infectious Disease"/>
            <person name="Wu L."/>
            <person name="Ma J."/>
        </authorList>
    </citation>
    <scope>NUCLEOTIDE SEQUENCE [LARGE SCALE GENOMIC DNA]</scope>
    <source>
        <strain evidence="3">KCTC 52644</strain>
    </source>
</reference>
<protein>
    <submittedName>
        <fullName evidence="2">Uncharacterized protein</fullName>
    </submittedName>
</protein>
<evidence type="ECO:0000256" key="1">
    <source>
        <dbReference type="SAM" id="Phobius"/>
    </source>
</evidence>
<comment type="caution">
    <text evidence="2">The sequence shown here is derived from an EMBL/GenBank/DDBJ whole genome shotgun (WGS) entry which is preliminary data.</text>
</comment>
<dbReference type="Proteomes" id="UP001597549">
    <property type="component" value="Unassembled WGS sequence"/>
</dbReference>